<sequence>MVSEASRNMQDLSTQHSKRLQQEMLNIQQVSKDATKEVCEYVENSKCHFVEQICSANVSKSSMENSLLDCSKKVECSKLQWESAHMSLNNIHKDSLVKIESTVKDNIIKNNALHQEYVSASLALDSDYTVRTRNLLMDVNGALMLDHETKREIDCMTKQWLEQLNSVQQKHDESISKICVQADKSLVKDYLVDKNKSPKSHKRNVTVPSHASIEEMRSQITESKIPRTFASPNRTPFSNVN</sequence>
<feature type="region of interest" description="Disordered" evidence="1">
    <location>
        <begin position="220"/>
        <end position="241"/>
    </location>
</feature>
<keyword evidence="3" id="KW-1185">Reference proteome</keyword>
<evidence type="ECO:0000256" key="1">
    <source>
        <dbReference type="SAM" id="MobiDB-lite"/>
    </source>
</evidence>
<evidence type="ECO:0000313" key="2">
    <source>
        <dbReference type="EMBL" id="MED6172733.1"/>
    </source>
</evidence>
<evidence type="ECO:0000313" key="3">
    <source>
        <dbReference type="Proteomes" id="UP001341840"/>
    </source>
</evidence>
<dbReference type="Proteomes" id="UP001341840">
    <property type="component" value="Unassembled WGS sequence"/>
</dbReference>
<dbReference type="EMBL" id="JASCZI010151420">
    <property type="protein sequence ID" value="MED6172733.1"/>
    <property type="molecule type" value="Genomic_DNA"/>
</dbReference>
<organism evidence="2 3">
    <name type="scientific">Stylosanthes scabra</name>
    <dbReference type="NCBI Taxonomy" id="79078"/>
    <lineage>
        <taxon>Eukaryota</taxon>
        <taxon>Viridiplantae</taxon>
        <taxon>Streptophyta</taxon>
        <taxon>Embryophyta</taxon>
        <taxon>Tracheophyta</taxon>
        <taxon>Spermatophyta</taxon>
        <taxon>Magnoliopsida</taxon>
        <taxon>eudicotyledons</taxon>
        <taxon>Gunneridae</taxon>
        <taxon>Pentapetalae</taxon>
        <taxon>rosids</taxon>
        <taxon>fabids</taxon>
        <taxon>Fabales</taxon>
        <taxon>Fabaceae</taxon>
        <taxon>Papilionoideae</taxon>
        <taxon>50 kb inversion clade</taxon>
        <taxon>dalbergioids sensu lato</taxon>
        <taxon>Dalbergieae</taxon>
        <taxon>Pterocarpus clade</taxon>
        <taxon>Stylosanthes</taxon>
    </lineage>
</organism>
<protein>
    <submittedName>
        <fullName evidence="2">Uncharacterized protein</fullName>
    </submittedName>
</protein>
<accession>A0ABU6VKN3</accession>
<name>A0ABU6VKN3_9FABA</name>
<feature type="compositionally biased region" description="Polar residues" evidence="1">
    <location>
        <begin position="230"/>
        <end position="241"/>
    </location>
</feature>
<proteinExistence type="predicted"/>
<gene>
    <name evidence="2" type="ORF">PIB30_118108</name>
</gene>
<comment type="caution">
    <text evidence="2">The sequence shown here is derived from an EMBL/GenBank/DDBJ whole genome shotgun (WGS) entry which is preliminary data.</text>
</comment>
<reference evidence="2 3" key="1">
    <citation type="journal article" date="2023" name="Plants (Basel)">
        <title>Bridging the Gap: Combining Genomics and Transcriptomics Approaches to Understand Stylosanthes scabra, an Orphan Legume from the Brazilian Caatinga.</title>
        <authorList>
            <person name="Ferreira-Neto J.R.C."/>
            <person name="da Silva M.D."/>
            <person name="Binneck E."/>
            <person name="de Melo N.F."/>
            <person name="da Silva R.H."/>
            <person name="de Melo A.L.T.M."/>
            <person name="Pandolfi V."/>
            <person name="Bustamante F.O."/>
            <person name="Brasileiro-Vidal A.C."/>
            <person name="Benko-Iseppon A.M."/>
        </authorList>
    </citation>
    <scope>NUCLEOTIDE SEQUENCE [LARGE SCALE GENOMIC DNA]</scope>
    <source>
        <tissue evidence="2">Leaves</tissue>
    </source>
</reference>